<dbReference type="Proteomes" id="UP000033428">
    <property type="component" value="Unassembled WGS sequence"/>
</dbReference>
<evidence type="ECO:0000256" key="3">
    <source>
        <dbReference type="ARBA" id="ARBA00022801"/>
    </source>
</evidence>
<dbReference type="GO" id="GO:0071555">
    <property type="term" value="P:cell wall organization"/>
    <property type="evidence" value="ECO:0007669"/>
    <property type="project" value="UniProtKB-KW"/>
</dbReference>
<evidence type="ECO:0000256" key="4">
    <source>
        <dbReference type="ARBA" id="ARBA00023316"/>
    </source>
</evidence>
<feature type="chain" id="PRO_5002437210" description="N-acetylmuramoyl-L-alanine amidase" evidence="5">
    <location>
        <begin position="29"/>
        <end position="258"/>
    </location>
</feature>
<dbReference type="GO" id="GO:0008745">
    <property type="term" value="F:N-acetylmuramoyl-L-alanine amidase activity"/>
    <property type="evidence" value="ECO:0007669"/>
    <property type="project" value="UniProtKB-EC"/>
</dbReference>
<dbReference type="Pfam" id="PF01476">
    <property type="entry name" value="LysM"/>
    <property type="match status" value="1"/>
</dbReference>
<keyword evidence="5" id="KW-0732">Signal</keyword>
<dbReference type="SUPFAM" id="SSF54106">
    <property type="entry name" value="LysM domain"/>
    <property type="match status" value="1"/>
</dbReference>
<evidence type="ECO:0000256" key="1">
    <source>
        <dbReference type="ARBA" id="ARBA00001561"/>
    </source>
</evidence>
<accession>A0A0F0CIX0</accession>
<dbReference type="InterPro" id="IPR006619">
    <property type="entry name" value="PGRP_domain_met/bac"/>
</dbReference>
<dbReference type="Gene3D" id="3.40.80.10">
    <property type="entry name" value="Peptidoglycan recognition protein-like"/>
    <property type="match status" value="1"/>
</dbReference>
<dbReference type="GO" id="GO:0009253">
    <property type="term" value="P:peptidoglycan catabolic process"/>
    <property type="evidence" value="ECO:0007669"/>
    <property type="project" value="InterPro"/>
</dbReference>
<organism evidence="7 8">
    <name type="scientific">Candidatus Omnitrophus magneticus</name>
    <dbReference type="NCBI Taxonomy" id="1609969"/>
    <lineage>
        <taxon>Bacteria</taxon>
        <taxon>Pseudomonadati</taxon>
        <taxon>Candidatus Omnitrophota</taxon>
        <taxon>Candidatus Omnitrophus</taxon>
    </lineage>
</organism>
<dbReference type="InterPro" id="IPR018392">
    <property type="entry name" value="LysM"/>
</dbReference>
<evidence type="ECO:0000259" key="6">
    <source>
        <dbReference type="PROSITE" id="PS51782"/>
    </source>
</evidence>
<dbReference type="Gene3D" id="3.10.350.10">
    <property type="entry name" value="LysM domain"/>
    <property type="match status" value="1"/>
</dbReference>
<evidence type="ECO:0000256" key="2">
    <source>
        <dbReference type="ARBA" id="ARBA00011901"/>
    </source>
</evidence>
<dbReference type="EMBL" id="JYNY01000634">
    <property type="protein sequence ID" value="KJJ83233.1"/>
    <property type="molecule type" value="Genomic_DNA"/>
</dbReference>
<reference evidence="7 8" key="1">
    <citation type="submission" date="2015-02" db="EMBL/GenBank/DDBJ databases">
        <title>Single-cell genomics of uncultivated deep-branching MTB reveals a conserved set of magnetosome genes.</title>
        <authorList>
            <person name="Kolinko S."/>
            <person name="Richter M."/>
            <person name="Glockner F.O."/>
            <person name="Brachmann A."/>
            <person name="Schuler D."/>
        </authorList>
    </citation>
    <scope>NUCLEOTIDE SEQUENCE [LARGE SCALE GENOMIC DNA]</scope>
    <source>
        <strain evidence="7">SKK-01</strain>
    </source>
</reference>
<feature type="domain" description="LysM" evidence="6">
    <location>
        <begin position="53"/>
        <end position="97"/>
    </location>
</feature>
<dbReference type="PANTHER" id="PTHR30417">
    <property type="entry name" value="N-ACETYLMURAMOYL-L-ALANINE AMIDASE AMID"/>
    <property type="match status" value="1"/>
</dbReference>
<dbReference type="SMART" id="SM00644">
    <property type="entry name" value="Ami_2"/>
    <property type="match status" value="1"/>
</dbReference>
<dbReference type="PROSITE" id="PS51782">
    <property type="entry name" value="LYSM"/>
    <property type="match status" value="1"/>
</dbReference>
<sequence>MRKFKINNILSKITIVALLLFSASCTSVKPPSKPLSLGPCPLPTTVKEMKQNVYHTVAPGETLWRISQMYNVDEEMIKKVNKIFNVRDIEIGQKLIVPDASPRKDVVTLYPNSKWKYIIIHHSATDVGSSTQINNAHKNRGWEGGVGYHFVIDNGTCGKADGQIEATPRWIKQMDGAHCKANNMNERGIGICLVGNFSVEKVTPKQMRSLIFLVEKLRKFYKISNARILRHGKVRNAKTECPGRKFPWSEFLRQLKKG</sequence>
<name>A0A0F0CIX0_9BACT</name>
<dbReference type="EC" id="3.5.1.28" evidence="2"/>
<evidence type="ECO:0000313" key="8">
    <source>
        <dbReference type="Proteomes" id="UP000033428"/>
    </source>
</evidence>
<dbReference type="SUPFAM" id="SSF55846">
    <property type="entry name" value="N-acetylmuramoyl-L-alanine amidase-like"/>
    <property type="match status" value="1"/>
</dbReference>
<dbReference type="CDD" id="cd00118">
    <property type="entry name" value="LysM"/>
    <property type="match status" value="1"/>
</dbReference>
<dbReference type="Pfam" id="PF01510">
    <property type="entry name" value="Amidase_2"/>
    <property type="match status" value="1"/>
</dbReference>
<keyword evidence="3 7" id="KW-0378">Hydrolase</keyword>
<keyword evidence="4" id="KW-0961">Cell wall biogenesis/degradation</keyword>
<dbReference type="AlphaFoldDB" id="A0A0F0CIX0"/>
<dbReference type="InterPro" id="IPR051206">
    <property type="entry name" value="NAMLAA_amidase_2"/>
</dbReference>
<dbReference type="SMART" id="SM00701">
    <property type="entry name" value="PGRP"/>
    <property type="match status" value="1"/>
</dbReference>
<comment type="caution">
    <text evidence="7">The sequence shown here is derived from an EMBL/GenBank/DDBJ whole genome shotgun (WGS) entry which is preliminary data.</text>
</comment>
<dbReference type="GO" id="GO:0009254">
    <property type="term" value="P:peptidoglycan turnover"/>
    <property type="evidence" value="ECO:0007669"/>
    <property type="project" value="TreeGrafter"/>
</dbReference>
<dbReference type="InterPro" id="IPR002502">
    <property type="entry name" value="Amidase_domain"/>
</dbReference>
<keyword evidence="8" id="KW-1185">Reference proteome</keyword>
<dbReference type="SMART" id="SM00257">
    <property type="entry name" value="LysM"/>
    <property type="match status" value="1"/>
</dbReference>
<dbReference type="GO" id="GO:0008270">
    <property type="term" value="F:zinc ion binding"/>
    <property type="evidence" value="ECO:0007669"/>
    <property type="project" value="InterPro"/>
</dbReference>
<dbReference type="PANTHER" id="PTHR30417:SF1">
    <property type="entry name" value="N-ACETYLMURAMOYL-L-ALANINE AMIDASE AMID"/>
    <property type="match status" value="1"/>
</dbReference>
<comment type="catalytic activity">
    <reaction evidence="1">
        <text>Hydrolyzes the link between N-acetylmuramoyl residues and L-amino acid residues in certain cell-wall glycopeptides.</text>
        <dbReference type="EC" id="3.5.1.28"/>
    </reaction>
</comment>
<feature type="signal peptide" evidence="5">
    <location>
        <begin position="1"/>
        <end position="28"/>
    </location>
</feature>
<protein>
    <recommendedName>
        <fullName evidence="2">N-acetylmuramoyl-L-alanine amidase</fullName>
        <ecNumber evidence="2">3.5.1.28</ecNumber>
    </recommendedName>
</protein>
<evidence type="ECO:0000256" key="5">
    <source>
        <dbReference type="SAM" id="SignalP"/>
    </source>
</evidence>
<dbReference type="InterPro" id="IPR036779">
    <property type="entry name" value="LysM_dom_sf"/>
</dbReference>
<gene>
    <name evidence="7" type="ORF">OMAG_002907</name>
</gene>
<dbReference type="PROSITE" id="PS51257">
    <property type="entry name" value="PROKAR_LIPOPROTEIN"/>
    <property type="match status" value="1"/>
</dbReference>
<proteinExistence type="predicted"/>
<evidence type="ECO:0000313" key="7">
    <source>
        <dbReference type="EMBL" id="KJJ83233.1"/>
    </source>
</evidence>
<dbReference type="CDD" id="cd06583">
    <property type="entry name" value="PGRP"/>
    <property type="match status" value="1"/>
</dbReference>
<dbReference type="InterPro" id="IPR036505">
    <property type="entry name" value="Amidase/PGRP_sf"/>
</dbReference>